<organism evidence="8 9">
    <name type="scientific">Oryzomicrobium terrae</name>
    <dbReference type="NCBI Taxonomy" id="1735038"/>
    <lineage>
        <taxon>Bacteria</taxon>
        <taxon>Pseudomonadati</taxon>
        <taxon>Pseudomonadota</taxon>
        <taxon>Betaproteobacteria</taxon>
        <taxon>Rhodocyclales</taxon>
        <taxon>Rhodocyclaceae</taxon>
        <taxon>Oryzomicrobium</taxon>
    </lineage>
</organism>
<dbReference type="InterPro" id="IPR042094">
    <property type="entry name" value="T2SS_GspF_sf"/>
</dbReference>
<name>A0A5C1E3S4_9RHOO</name>
<feature type="transmembrane region" description="Helical" evidence="6">
    <location>
        <begin position="6"/>
        <end position="27"/>
    </location>
</feature>
<keyword evidence="2" id="KW-1003">Cell membrane</keyword>
<evidence type="ECO:0000256" key="2">
    <source>
        <dbReference type="ARBA" id="ARBA00022475"/>
    </source>
</evidence>
<feature type="transmembrane region" description="Helical" evidence="6">
    <location>
        <begin position="299"/>
        <end position="318"/>
    </location>
</feature>
<dbReference type="GO" id="GO:0005886">
    <property type="term" value="C:plasma membrane"/>
    <property type="evidence" value="ECO:0007669"/>
    <property type="project" value="UniProtKB-SubCell"/>
</dbReference>
<protein>
    <submittedName>
        <fullName evidence="8">Pilus assembly protein TadB</fullName>
    </submittedName>
</protein>
<evidence type="ECO:0000313" key="8">
    <source>
        <dbReference type="EMBL" id="QEL63561.1"/>
    </source>
</evidence>
<dbReference type="Gene3D" id="1.20.81.30">
    <property type="entry name" value="Type II secretion system (T2SS), domain F"/>
    <property type="match status" value="1"/>
</dbReference>
<evidence type="ECO:0000313" key="9">
    <source>
        <dbReference type="Proteomes" id="UP000323671"/>
    </source>
</evidence>
<dbReference type="KEGG" id="otr:OTERR_00850"/>
<dbReference type="Pfam" id="PF00482">
    <property type="entry name" value="T2SSF"/>
    <property type="match status" value="1"/>
</dbReference>
<evidence type="ECO:0000256" key="3">
    <source>
        <dbReference type="ARBA" id="ARBA00022692"/>
    </source>
</evidence>
<dbReference type="RefSeq" id="WP_054619807.1">
    <property type="nucleotide sequence ID" value="NZ_CP022579.1"/>
</dbReference>
<sequence>MDYLYYFFLLFLFLAVTLLLEGALTWWNTTRGTEAQRISKRVRLMSAGAHAGTGDDLSILKKRLLAEAPGLAKLLLQIPRVHQIDRLLEQSGLPWTVSRFLGYSLLWVAIGLAIGWALHLPMLLWLGVGVACGFVPLMHVLRRRDKRIQRIEEQLPDALDLIGRALRAGHAFPSALKMVGEEMPDPIAGEFRTTFDEVNYGFSMQVALTNLATRVPNMDLRYFVIAVLIQRETGGNLAELLGNISTIIRDRLKLLGKIRVLSAEGRLSAWILGLLPFVTAAIINFVNPDFLKVLWTDPTGLKLVGMAAVMIVFGIVWMRKIIHIHV</sequence>
<feature type="transmembrane region" description="Helical" evidence="6">
    <location>
        <begin position="100"/>
        <end position="118"/>
    </location>
</feature>
<evidence type="ECO:0000259" key="7">
    <source>
        <dbReference type="Pfam" id="PF00482"/>
    </source>
</evidence>
<feature type="domain" description="Type II secretion system protein GspF" evidence="7">
    <location>
        <begin position="159"/>
        <end position="283"/>
    </location>
</feature>
<evidence type="ECO:0000256" key="1">
    <source>
        <dbReference type="ARBA" id="ARBA00004651"/>
    </source>
</evidence>
<keyword evidence="9" id="KW-1185">Reference proteome</keyword>
<accession>A0A5C1E3S4</accession>
<keyword evidence="3 6" id="KW-0812">Transmembrane</keyword>
<keyword evidence="5 6" id="KW-0472">Membrane</keyword>
<evidence type="ECO:0000256" key="5">
    <source>
        <dbReference type="ARBA" id="ARBA00023136"/>
    </source>
</evidence>
<reference evidence="8 9" key="1">
    <citation type="submission" date="2017-07" db="EMBL/GenBank/DDBJ databases">
        <title>Complete genome sequence of Oryzomicrobium terrae TPP412.</title>
        <authorList>
            <person name="Chiu L.-W."/>
            <person name="Lo K.-J."/>
            <person name="Tsai Y.-M."/>
            <person name="Lin S.-S."/>
            <person name="Kuo C.-H."/>
            <person name="Liu C.-T."/>
        </authorList>
    </citation>
    <scope>NUCLEOTIDE SEQUENCE [LARGE SCALE GENOMIC DNA]</scope>
    <source>
        <strain evidence="8 9">TPP412</strain>
    </source>
</reference>
<dbReference type="PANTHER" id="PTHR35007">
    <property type="entry name" value="INTEGRAL MEMBRANE PROTEIN-RELATED"/>
    <property type="match status" value="1"/>
</dbReference>
<proteinExistence type="predicted"/>
<comment type="subcellular location">
    <subcellularLocation>
        <location evidence="1">Cell membrane</location>
        <topology evidence="1">Multi-pass membrane protein</topology>
    </subcellularLocation>
</comment>
<evidence type="ECO:0000256" key="6">
    <source>
        <dbReference type="SAM" id="Phobius"/>
    </source>
</evidence>
<dbReference type="PANTHER" id="PTHR35007:SF1">
    <property type="entry name" value="PILUS ASSEMBLY PROTEIN"/>
    <property type="match status" value="1"/>
</dbReference>
<dbReference type="EMBL" id="CP022579">
    <property type="protein sequence ID" value="QEL63561.1"/>
    <property type="molecule type" value="Genomic_DNA"/>
</dbReference>
<gene>
    <name evidence="8" type="primary">tadB</name>
    <name evidence="8" type="ORF">OTERR_00850</name>
</gene>
<evidence type="ECO:0000256" key="4">
    <source>
        <dbReference type="ARBA" id="ARBA00022989"/>
    </source>
</evidence>
<dbReference type="InterPro" id="IPR018076">
    <property type="entry name" value="T2SS_GspF_dom"/>
</dbReference>
<dbReference type="Proteomes" id="UP000323671">
    <property type="component" value="Chromosome"/>
</dbReference>
<keyword evidence="4 6" id="KW-1133">Transmembrane helix</keyword>
<feature type="transmembrane region" description="Helical" evidence="6">
    <location>
        <begin position="124"/>
        <end position="141"/>
    </location>
</feature>
<dbReference type="AlphaFoldDB" id="A0A5C1E3S4"/>
<feature type="transmembrane region" description="Helical" evidence="6">
    <location>
        <begin position="267"/>
        <end position="287"/>
    </location>
</feature>